<gene>
    <name evidence="1" type="ORF">EV696_11237</name>
</gene>
<keyword evidence="2" id="KW-1185">Reference proteome</keyword>
<sequence length="160" mass="18205">MDMTRFLLVCSSFLLFACQSTDSIGVLNTEQFIRDNEQFRPQPAHSDQHKTALTNALRQHGPVHLVIYFGAWCHDSERELPRLLALLQDVPPALLSYELYGLDHHKSDPANRARAHRITRTPTVVVEADNAEIGRIVEQPQKNWAEDLSAVLKQRLALQN</sequence>
<evidence type="ECO:0000313" key="2">
    <source>
        <dbReference type="Proteomes" id="UP000295375"/>
    </source>
</evidence>
<dbReference type="Proteomes" id="UP000295375">
    <property type="component" value="Unassembled WGS sequence"/>
</dbReference>
<dbReference type="EMBL" id="SNYM01000012">
    <property type="protein sequence ID" value="TDQ46782.1"/>
    <property type="molecule type" value="Genomic_DNA"/>
</dbReference>
<dbReference type="AlphaFoldDB" id="A0A4R6UJS5"/>
<reference evidence="1 2" key="1">
    <citation type="submission" date="2019-03" db="EMBL/GenBank/DDBJ databases">
        <title>Genomic Encyclopedia of Type Strains, Phase IV (KMG-IV): sequencing the most valuable type-strain genomes for metagenomic binning, comparative biology and taxonomic classification.</title>
        <authorList>
            <person name="Goeker M."/>
        </authorList>
    </citation>
    <scope>NUCLEOTIDE SEQUENCE [LARGE SCALE GENOMIC DNA]</scope>
    <source>
        <strain evidence="1 2">DSM 103792</strain>
    </source>
</reference>
<dbReference type="RefSeq" id="WP_133591513.1">
    <property type="nucleotide sequence ID" value="NZ_CP037953.1"/>
</dbReference>
<protein>
    <recommendedName>
        <fullName evidence="3">Thioredoxin</fullName>
    </recommendedName>
</protein>
<name>A0A4R6UJS5_9GAMM</name>
<dbReference type="InterPro" id="IPR036249">
    <property type="entry name" value="Thioredoxin-like_sf"/>
</dbReference>
<evidence type="ECO:0000313" key="1">
    <source>
        <dbReference type="EMBL" id="TDQ46782.1"/>
    </source>
</evidence>
<accession>A0A4R6UJS5</accession>
<dbReference type="PROSITE" id="PS51257">
    <property type="entry name" value="PROKAR_LIPOPROTEIN"/>
    <property type="match status" value="1"/>
</dbReference>
<organism evidence="1 2">
    <name type="scientific">Permianibacter aggregans</name>
    <dbReference type="NCBI Taxonomy" id="1510150"/>
    <lineage>
        <taxon>Bacteria</taxon>
        <taxon>Pseudomonadati</taxon>
        <taxon>Pseudomonadota</taxon>
        <taxon>Gammaproteobacteria</taxon>
        <taxon>Pseudomonadales</taxon>
        <taxon>Pseudomonadaceae</taxon>
        <taxon>Permianibacter</taxon>
    </lineage>
</organism>
<proteinExistence type="predicted"/>
<comment type="caution">
    <text evidence="1">The sequence shown here is derived from an EMBL/GenBank/DDBJ whole genome shotgun (WGS) entry which is preliminary data.</text>
</comment>
<dbReference type="SUPFAM" id="SSF52833">
    <property type="entry name" value="Thioredoxin-like"/>
    <property type="match status" value="1"/>
</dbReference>
<dbReference type="OrthoDB" id="6398367at2"/>
<evidence type="ECO:0008006" key="3">
    <source>
        <dbReference type="Google" id="ProtNLM"/>
    </source>
</evidence>